<dbReference type="GO" id="GO:0047044">
    <property type="term" value="F:androstan-3-alpha,17-beta-diol dehydrogenase (NAD+) activity"/>
    <property type="evidence" value="ECO:0007669"/>
    <property type="project" value="UniProtKB-EC"/>
</dbReference>
<organism evidence="3 4">
    <name type="scientific">Nostocoides australiense Ben110</name>
    <dbReference type="NCBI Taxonomy" id="1193182"/>
    <lineage>
        <taxon>Bacteria</taxon>
        <taxon>Bacillati</taxon>
        <taxon>Actinomycetota</taxon>
        <taxon>Actinomycetes</taxon>
        <taxon>Micrococcales</taxon>
        <taxon>Intrasporangiaceae</taxon>
        <taxon>Nostocoides</taxon>
    </lineage>
</organism>
<dbReference type="PANTHER" id="PTHR42760:SF133">
    <property type="entry name" value="3-OXOACYL-[ACYL-CARRIER-PROTEIN] REDUCTASE"/>
    <property type="match status" value="1"/>
</dbReference>
<dbReference type="OrthoDB" id="286404at2"/>
<dbReference type="InterPro" id="IPR036291">
    <property type="entry name" value="NAD(P)-bd_dom_sf"/>
</dbReference>
<evidence type="ECO:0000256" key="1">
    <source>
        <dbReference type="ARBA" id="ARBA00006484"/>
    </source>
</evidence>
<dbReference type="Proteomes" id="UP000035763">
    <property type="component" value="Unassembled WGS sequence"/>
</dbReference>
<dbReference type="Pfam" id="PF13561">
    <property type="entry name" value="adh_short_C2"/>
    <property type="match status" value="1"/>
</dbReference>
<dbReference type="SUPFAM" id="SSF51735">
    <property type="entry name" value="NAD(P)-binding Rossmann-fold domains"/>
    <property type="match status" value="1"/>
</dbReference>
<dbReference type="RefSeq" id="WP_048700322.1">
    <property type="nucleotide sequence ID" value="NZ_HG764815.1"/>
</dbReference>
<dbReference type="PANTHER" id="PTHR42760">
    <property type="entry name" value="SHORT-CHAIN DEHYDROGENASES/REDUCTASES FAMILY MEMBER"/>
    <property type="match status" value="1"/>
</dbReference>
<protein>
    <submittedName>
        <fullName evidence="3">3-alpha-(Or 20-beta)-hydroxysteroid dehydrogenase</fullName>
        <ecNumber evidence="3">1.1.1.53</ecNumber>
    </submittedName>
</protein>
<dbReference type="AlphaFoldDB" id="W6K4G2"/>
<sequence>MTTGGRCAGKIVVVTGGARGQGAAEVEDLAREGASVYAVDLLDEEGRALADRLTEEGYDVAYGHLDVTDPADWEALAAELSARHGRVDALINNAGVASRGRLPYVDLDVWHRTFEINVTGPLLGIQALVSLMTQGGSIVNICSVAAISGHVAAPYTASKWALRGLTRTASLELGPKGIRVNAVMPGLIETPLMESASPEFRGAALREIPLGRTGEVGDIAPLIVHLVSDESRYTTGAEIVVDGGMSAHVSHKGVADAIAPAAPPEAAS</sequence>
<dbReference type="EC" id="1.1.1.53" evidence="3"/>
<dbReference type="Gene3D" id="3.40.50.720">
    <property type="entry name" value="NAD(P)-binding Rossmann-like Domain"/>
    <property type="match status" value="1"/>
</dbReference>
<comment type="similarity">
    <text evidence="1">Belongs to the short-chain dehydrogenases/reductases (SDR) family.</text>
</comment>
<dbReference type="EMBL" id="CAJA01000444">
    <property type="protein sequence ID" value="CCH74959.1"/>
    <property type="molecule type" value="Genomic_DNA"/>
</dbReference>
<evidence type="ECO:0000313" key="4">
    <source>
        <dbReference type="Proteomes" id="UP000035763"/>
    </source>
</evidence>
<dbReference type="InterPro" id="IPR002347">
    <property type="entry name" value="SDR_fam"/>
</dbReference>
<dbReference type="STRING" id="1193182.BN11_4990019"/>
<accession>W6K4G2</accession>
<dbReference type="FunFam" id="3.40.50.720:FF:000084">
    <property type="entry name" value="Short-chain dehydrogenase reductase"/>
    <property type="match status" value="1"/>
</dbReference>
<evidence type="ECO:0000256" key="2">
    <source>
        <dbReference type="ARBA" id="ARBA00023002"/>
    </source>
</evidence>
<dbReference type="PRINTS" id="PR00081">
    <property type="entry name" value="GDHRDH"/>
</dbReference>
<comment type="caution">
    <text evidence="3">The sequence shown here is derived from an EMBL/GenBank/DDBJ whole genome shotgun (WGS) entry which is preliminary data.</text>
</comment>
<reference evidence="3 4" key="1">
    <citation type="journal article" date="2013" name="ISME J.">
        <title>A metabolic model for members of the genus Tetrasphaera involved in enhanced biological phosphorus removal.</title>
        <authorList>
            <person name="Kristiansen R."/>
            <person name="Nguyen H.T.T."/>
            <person name="Saunders A.M."/>
            <person name="Nielsen J.L."/>
            <person name="Wimmer R."/>
            <person name="Le V.Q."/>
            <person name="McIlroy S.J."/>
            <person name="Petrovski S."/>
            <person name="Seviour R.J."/>
            <person name="Calteau A."/>
            <person name="Nielsen K.L."/>
            <person name="Nielsen P.H."/>
        </authorList>
    </citation>
    <scope>NUCLEOTIDE SEQUENCE [LARGE SCALE GENOMIC DNA]</scope>
    <source>
        <strain evidence="3 4">Ben110</strain>
    </source>
</reference>
<keyword evidence="2 3" id="KW-0560">Oxidoreductase</keyword>
<keyword evidence="4" id="KW-1185">Reference proteome</keyword>
<evidence type="ECO:0000313" key="3">
    <source>
        <dbReference type="EMBL" id="CCH74959.1"/>
    </source>
</evidence>
<gene>
    <name evidence="3" type="primary">fabG</name>
    <name evidence="3" type="ORF">BN11_4990019</name>
</gene>
<proteinExistence type="inferred from homology"/>
<name>W6K4G2_9MICO</name>
<dbReference type="PRINTS" id="PR00080">
    <property type="entry name" value="SDRFAMILY"/>
</dbReference>